<keyword evidence="1" id="KW-0067">ATP-binding</keyword>
<organism evidence="1 2">
    <name type="scientific">[Candida] jaroonii</name>
    <dbReference type="NCBI Taxonomy" id="467808"/>
    <lineage>
        <taxon>Eukaryota</taxon>
        <taxon>Fungi</taxon>
        <taxon>Dikarya</taxon>
        <taxon>Ascomycota</taxon>
        <taxon>Saccharomycotina</taxon>
        <taxon>Pichiomycetes</taxon>
        <taxon>Debaryomycetaceae</taxon>
        <taxon>Yamadazyma</taxon>
    </lineage>
</organism>
<protein>
    <submittedName>
        <fullName evidence="1">ATP-dependent RNA helicase Mss116p, mitochondrial</fullName>
    </submittedName>
</protein>
<evidence type="ECO:0000313" key="2">
    <source>
        <dbReference type="Proteomes" id="UP001152531"/>
    </source>
</evidence>
<dbReference type="EMBL" id="CALSDN010000003">
    <property type="protein sequence ID" value="CAH6720202.1"/>
    <property type="molecule type" value="Genomic_DNA"/>
</dbReference>
<comment type="caution">
    <text evidence="1">The sequence shown here is derived from an EMBL/GenBank/DDBJ whole genome shotgun (WGS) entry which is preliminary data.</text>
</comment>
<sequence>MSIRLFKLNTFGLKNGGFPCRNGNSLNLGGFKGWRCFSGSSRCLEEEEIHSSITKLKDSEKLDPMIFQALDTLNFKALTKVQAESIIPSVESDKGLVVRAKTGTGKTLAFLLPILNELIPSRSHSIKNKRKIFHLIISPTRDLAMQIESELVRFVKAHPTLKKDFVPRISLLTGSKRSDLESLFAPSIVIATPGRLMATIQNKRMADRFRGVKTITYDEADRLLDNGFRDDILNIIDALKEKHVDKESDSPFKHLLYSATVDGEVAKFAKEFIGKDYKYIDCVEEAKTEAHENINQIIYKTKNLKQSMFGSMDVALNKLKQGNAKIIIFLPTVLSTQWYYEVLSDSRRFHKLDGSVHLLHGKLTQSARDRAIREFRRAKSGIFIATDVAARGLDFPDISSVIQVNPSNELANYIHKIGRTGRAGRKGEAILFQAEFEHKYIKALQREKQIKFNETVEYELPEDTLVELKSRHDGGEAVKSLCAYYSMLEGTYRISLEDALFDLLEVYQTFHPDEKIPPVSSVLGRSKISRNVRQNVFDIDEDHDSNKRHERFDRFSRNGGKGRDDRSFRNDRYGRDKSFGGRNYGDRNYGDKKFGGRDGKRSYDRNSGDRYDRNSGDRYGRNSGDRYGRNSSQSYGRNERYGRNSGDRSNSRSFEDN</sequence>
<gene>
    <name evidence="1" type="ORF">CLIB1444_03S06678</name>
</gene>
<dbReference type="Proteomes" id="UP001152531">
    <property type="component" value="Unassembled WGS sequence"/>
</dbReference>
<keyword evidence="1" id="KW-0547">Nucleotide-binding</keyword>
<keyword evidence="1" id="KW-0347">Helicase</keyword>
<keyword evidence="2" id="KW-1185">Reference proteome</keyword>
<evidence type="ECO:0000313" key="1">
    <source>
        <dbReference type="EMBL" id="CAH6720202.1"/>
    </source>
</evidence>
<proteinExistence type="predicted"/>
<accession>A0ACA9Y706</accession>
<name>A0ACA9Y706_9ASCO</name>
<reference evidence="1" key="1">
    <citation type="submission" date="2022-06" db="EMBL/GenBank/DDBJ databases">
        <authorList>
            <person name="Legras J.-L."/>
            <person name="Devillers H."/>
            <person name="Grondin C."/>
        </authorList>
    </citation>
    <scope>NUCLEOTIDE SEQUENCE</scope>
    <source>
        <strain evidence="1">CLIB 1444</strain>
    </source>
</reference>
<keyword evidence="1" id="KW-0378">Hydrolase</keyword>